<dbReference type="PANTHER" id="PTHR14917">
    <property type="entry name" value="SPERMATOGENESIS-ASSOCIATED PROTEIN 7"/>
    <property type="match status" value="1"/>
</dbReference>
<dbReference type="GO" id="GO:0036064">
    <property type="term" value="C:ciliary basal body"/>
    <property type="evidence" value="ECO:0007669"/>
    <property type="project" value="TreeGrafter"/>
</dbReference>
<sequence>MGQRKWPDKSRLYLAPSGKVCSMTQEEQHSPVPFQTLPSRIPSPVLTARETIQDIVQQALSQTPVHRSNMLKLSTTPHSQAHLCAVVCSRKTTFQDPQKKTYSGDLLDKHSDWFTEKTQPFAPQILKTSSQSFLSKYRYYNPPHKMKSISTGRLSLRSTGTYSGKPRELCSSVEDAHLRSDADYSTQHPVKVIVPNLV</sequence>
<name>A0A4D9DL03_9SAUR</name>
<gene>
    <name evidence="1" type="ORF">DR999_PMT20136</name>
</gene>
<dbReference type="GO" id="GO:0005930">
    <property type="term" value="C:axoneme"/>
    <property type="evidence" value="ECO:0007669"/>
    <property type="project" value="TreeGrafter"/>
</dbReference>
<reference evidence="1 2" key="2">
    <citation type="submission" date="2019-04" db="EMBL/GenBank/DDBJ databases">
        <title>The genome sequence of big-headed turtle.</title>
        <authorList>
            <person name="Gong S."/>
        </authorList>
    </citation>
    <scope>NUCLEOTIDE SEQUENCE [LARGE SCALE GENOMIC DNA]</scope>
    <source>
        <strain evidence="1">DO16091913</strain>
        <tissue evidence="1">Muscle</tissue>
    </source>
</reference>
<accession>A0A4D9DL03</accession>
<comment type="caution">
    <text evidence="1">The sequence shown here is derived from an EMBL/GenBank/DDBJ whole genome shotgun (WGS) entry which is preliminary data.</text>
</comment>
<dbReference type="OrthoDB" id="6263678at2759"/>
<organism evidence="1 2">
    <name type="scientific">Platysternon megacephalum</name>
    <name type="common">big-headed turtle</name>
    <dbReference type="NCBI Taxonomy" id="55544"/>
    <lineage>
        <taxon>Eukaryota</taxon>
        <taxon>Metazoa</taxon>
        <taxon>Chordata</taxon>
        <taxon>Craniata</taxon>
        <taxon>Vertebrata</taxon>
        <taxon>Euteleostomi</taxon>
        <taxon>Archelosauria</taxon>
        <taxon>Testudinata</taxon>
        <taxon>Testudines</taxon>
        <taxon>Cryptodira</taxon>
        <taxon>Durocryptodira</taxon>
        <taxon>Testudinoidea</taxon>
        <taxon>Platysternidae</taxon>
        <taxon>Platysternon</taxon>
    </lineage>
</organism>
<dbReference type="GO" id="GO:0120200">
    <property type="term" value="C:rod photoreceptor outer segment"/>
    <property type="evidence" value="ECO:0007669"/>
    <property type="project" value="TreeGrafter"/>
</dbReference>
<keyword evidence="2" id="KW-1185">Reference proteome</keyword>
<reference evidence="1 2" key="1">
    <citation type="submission" date="2019-04" db="EMBL/GenBank/DDBJ databases">
        <title>Draft genome of the big-headed turtle Platysternon megacephalum.</title>
        <authorList>
            <person name="Gong S."/>
        </authorList>
    </citation>
    <scope>NUCLEOTIDE SEQUENCE [LARGE SCALE GENOMIC DNA]</scope>
    <source>
        <strain evidence="1">DO16091913</strain>
        <tissue evidence="1">Muscle</tissue>
    </source>
</reference>
<dbReference type="GO" id="GO:0045494">
    <property type="term" value="P:photoreceptor cell maintenance"/>
    <property type="evidence" value="ECO:0007669"/>
    <property type="project" value="TreeGrafter"/>
</dbReference>
<dbReference type="Proteomes" id="UP000297703">
    <property type="component" value="Unassembled WGS sequence"/>
</dbReference>
<dbReference type="GO" id="GO:0000226">
    <property type="term" value="P:microtubule cytoskeleton organization"/>
    <property type="evidence" value="ECO:0007669"/>
    <property type="project" value="TreeGrafter"/>
</dbReference>
<evidence type="ECO:0000313" key="1">
    <source>
        <dbReference type="EMBL" id="TFJ97980.1"/>
    </source>
</evidence>
<evidence type="ECO:0000313" key="2">
    <source>
        <dbReference type="Proteomes" id="UP000297703"/>
    </source>
</evidence>
<dbReference type="PANTHER" id="PTHR14917:SF3">
    <property type="entry name" value="SPERMATOGENESIS ASSOCIATED 7"/>
    <property type="match status" value="1"/>
</dbReference>
<proteinExistence type="predicted"/>
<protein>
    <submittedName>
        <fullName evidence="1">Ras-related protein Rab-4B</fullName>
    </submittedName>
</protein>
<dbReference type="Pfam" id="PF15244">
    <property type="entry name" value="HSD3"/>
    <property type="match status" value="1"/>
</dbReference>
<dbReference type="GO" id="GO:0120206">
    <property type="term" value="C:photoreceptor distal connecting cilium"/>
    <property type="evidence" value="ECO:0007669"/>
    <property type="project" value="TreeGrafter"/>
</dbReference>
<dbReference type="STRING" id="55544.A0A4D9DL03"/>
<dbReference type="InterPro" id="IPR029357">
    <property type="entry name" value="SPATA7"/>
</dbReference>
<dbReference type="EMBL" id="QXTE01000440">
    <property type="protein sequence ID" value="TFJ97980.1"/>
    <property type="molecule type" value="Genomic_DNA"/>
</dbReference>
<dbReference type="AlphaFoldDB" id="A0A4D9DL03"/>